<evidence type="ECO:0000313" key="2">
    <source>
        <dbReference type="Proteomes" id="UP000828048"/>
    </source>
</evidence>
<gene>
    <name evidence="1" type="ORF">Vadar_007995</name>
</gene>
<protein>
    <submittedName>
        <fullName evidence="1">Uncharacterized protein</fullName>
    </submittedName>
</protein>
<sequence>MAIFKANGMEVEDKKLVVKLANFAKRKSLYQPLHNPHIRAAFAAPSIVRDKDKIAYPNHYVGSHKSYAHALIGSTKDVGNCGERNSTLKRKQDWISENSVSNNFHQVVKDSLEDNAILRQEDSIGSRAIDSPSISASMVGETKEEVHCSMVNDVGNFVDERHSDSTVGPVADSKLSNSFKVEDTVLAVSNKDKEGNPPVPAPSADGCSPSGNLTCNGRSYPTYSCSPAITSSTPAKLTNNNFSQGGNGGGPSECDGKYHSNKNLIVALSTGWYNGGTRCNQVIHIRADNGRSVKAKVVDECDSRHGCDEEHPGQPPCEYDIVTASDAVWEALGLNIDVGVVNVTCDHQKLDNVVHNKKRLQRNQIVRLKDNIGVWKDKPKEVAGIIKDYFQNLYKEPSRRDFEDIISLIDPSISASCNANLVRSISMEEVQSAIFQLGALKAPGSDGFPGLFYQNYWEIVGTDVFKAIQNFFHDGILLTEVNQTNIVLIPKIPNPDSMHHLRRISLCRFIYKIISKILANRLQPFMSSIISEQ</sequence>
<dbReference type="EMBL" id="CM037156">
    <property type="protein sequence ID" value="KAH7836970.1"/>
    <property type="molecule type" value="Genomic_DNA"/>
</dbReference>
<accession>A0ACB7X8X9</accession>
<reference evidence="1 2" key="1">
    <citation type="journal article" date="2021" name="Hortic Res">
        <title>High-quality reference genome and annotation aids understanding of berry development for evergreen blueberry (Vaccinium darrowii).</title>
        <authorList>
            <person name="Yu J."/>
            <person name="Hulse-Kemp A.M."/>
            <person name="Babiker E."/>
            <person name="Staton M."/>
        </authorList>
    </citation>
    <scope>NUCLEOTIDE SEQUENCE [LARGE SCALE GENOMIC DNA]</scope>
    <source>
        <strain evidence="2">cv. NJ 8807/NJ 8810</strain>
        <tissue evidence="1">Young leaf</tissue>
    </source>
</reference>
<organism evidence="1 2">
    <name type="scientific">Vaccinium darrowii</name>
    <dbReference type="NCBI Taxonomy" id="229202"/>
    <lineage>
        <taxon>Eukaryota</taxon>
        <taxon>Viridiplantae</taxon>
        <taxon>Streptophyta</taxon>
        <taxon>Embryophyta</taxon>
        <taxon>Tracheophyta</taxon>
        <taxon>Spermatophyta</taxon>
        <taxon>Magnoliopsida</taxon>
        <taxon>eudicotyledons</taxon>
        <taxon>Gunneridae</taxon>
        <taxon>Pentapetalae</taxon>
        <taxon>asterids</taxon>
        <taxon>Ericales</taxon>
        <taxon>Ericaceae</taxon>
        <taxon>Vaccinioideae</taxon>
        <taxon>Vaccinieae</taxon>
        <taxon>Vaccinium</taxon>
    </lineage>
</organism>
<proteinExistence type="predicted"/>
<keyword evidence="2" id="KW-1185">Reference proteome</keyword>
<dbReference type="Proteomes" id="UP000828048">
    <property type="component" value="Chromosome 6"/>
</dbReference>
<evidence type="ECO:0000313" key="1">
    <source>
        <dbReference type="EMBL" id="KAH7836970.1"/>
    </source>
</evidence>
<comment type="caution">
    <text evidence="1">The sequence shown here is derived from an EMBL/GenBank/DDBJ whole genome shotgun (WGS) entry which is preliminary data.</text>
</comment>
<name>A0ACB7X8X9_9ERIC</name>